<dbReference type="PRINTS" id="PR00412">
    <property type="entry name" value="EPOXHYDRLASE"/>
</dbReference>
<gene>
    <name evidence="2" type="ORF">FN924_09345</name>
</gene>
<dbReference type="InterPro" id="IPR000073">
    <property type="entry name" value="AB_hydrolase_1"/>
</dbReference>
<dbReference type="Proteomes" id="UP000315215">
    <property type="component" value="Chromosome"/>
</dbReference>
<evidence type="ECO:0000313" key="3">
    <source>
        <dbReference type="Proteomes" id="UP000315215"/>
    </source>
</evidence>
<keyword evidence="2" id="KW-0378">Hydrolase</keyword>
<reference evidence="2 3" key="1">
    <citation type="submission" date="2019-07" db="EMBL/GenBank/DDBJ databases">
        <authorList>
            <person name="Li J."/>
        </authorList>
    </citation>
    <scope>NUCLEOTIDE SEQUENCE [LARGE SCALE GENOMIC DNA]</scope>
    <source>
        <strain evidence="2 3">TKL69</strain>
    </source>
</reference>
<dbReference type="PANTHER" id="PTHR46438:SF11">
    <property type="entry name" value="LIPASE-RELATED"/>
    <property type="match status" value="1"/>
</dbReference>
<keyword evidence="3" id="KW-1185">Reference proteome</keyword>
<accession>A0A516KG52</accession>
<dbReference type="InterPro" id="IPR000639">
    <property type="entry name" value="Epox_hydrolase-like"/>
</dbReference>
<proteinExistence type="predicted"/>
<dbReference type="AlphaFoldDB" id="A0A516KG52"/>
<dbReference type="SUPFAM" id="SSF53474">
    <property type="entry name" value="alpha/beta-Hydrolases"/>
    <property type="match status" value="1"/>
</dbReference>
<dbReference type="Gene3D" id="3.40.50.1820">
    <property type="entry name" value="alpha/beta hydrolase"/>
    <property type="match status" value="1"/>
</dbReference>
<dbReference type="RefSeq" id="WP_143893865.1">
    <property type="nucleotide sequence ID" value="NZ_CP041666.1"/>
</dbReference>
<organism evidence="2 3">
    <name type="scientific">Radiobacillus deserti</name>
    <dbReference type="NCBI Taxonomy" id="2594883"/>
    <lineage>
        <taxon>Bacteria</taxon>
        <taxon>Bacillati</taxon>
        <taxon>Bacillota</taxon>
        <taxon>Bacilli</taxon>
        <taxon>Bacillales</taxon>
        <taxon>Bacillaceae</taxon>
        <taxon>Radiobacillus</taxon>
    </lineage>
</organism>
<dbReference type="GO" id="GO:0016787">
    <property type="term" value="F:hydrolase activity"/>
    <property type="evidence" value="ECO:0007669"/>
    <property type="project" value="UniProtKB-KW"/>
</dbReference>
<dbReference type="PANTHER" id="PTHR46438">
    <property type="entry name" value="ALPHA/BETA-HYDROLASES SUPERFAMILY PROTEIN"/>
    <property type="match status" value="1"/>
</dbReference>
<dbReference type="KEGG" id="aqt:FN924_09345"/>
<dbReference type="OrthoDB" id="9797695at2"/>
<dbReference type="PRINTS" id="PR00111">
    <property type="entry name" value="ABHYDROLASE"/>
</dbReference>
<dbReference type="Pfam" id="PF00561">
    <property type="entry name" value="Abhydrolase_1"/>
    <property type="match status" value="1"/>
</dbReference>
<name>A0A516KG52_9BACI</name>
<sequence>MSTEELNQTYIEIAGIKLYCEYALSEKPTVFLIHGFASSTYTFRRIIPLLREQFSIVAIDLPGFGKSEKSTSFIYSFQNYATLMMKCLETFNVTNAYIIAHSMGGQIALNMALMDPKKIKKLVLLCSSGYLKRSQRFLIASSYLPFFEKIVYYYVRRKEVKDYLKDVFYNQTLIDEDMITEFGRPLLEKGFYKSLIRLMRHREGDLLPHQLQDIKIPTLLIWGEEDRVVPVQVGQRLVQDLPDAQLITYKKTGHLITEERPEPIFENILTHMNQRSV</sequence>
<protein>
    <submittedName>
        <fullName evidence="2">Alpha/beta hydrolase</fullName>
    </submittedName>
</protein>
<feature type="domain" description="AB hydrolase-1" evidence="1">
    <location>
        <begin position="28"/>
        <end position="261"/>
    </location>
</feature>
<evidence type="ECO:0000313" key="2">
    <source>
        <dbReference type="EMBL" id="QDP40364.1"/>
    </source>
</evidence>
<evidence type="ECO:0000259" key="1">
    <source>
        <dbReference type="Pfam" id="PF00561"/>
    </source>
</evidence>
<dbReference type="InterPro" id="IPR029058">
    <property type="entry name" value="AB_hydrolase_fold"/>
</dbReference>
<dbReference type="EMBL" id="CP041666">
    <property type="protein sequence ID" value="QDP40364.1"/>
    <property type="molecule type" value="Genomic_DNA"/>
</dbReference>